<name>A0A8J2LJA2_9HEXA</name>
<dbReference type="GO" id="GO:0005681">
    <property type="term" value="C:spliceosomal complex"/>
    <property type="evidence" value="ECO:0007669"/>
    <property type="project" value="UniProtKB-KW"/>
</dbReference>
<keyword evidence="4" id="KW-0963">Cytoplasm</keyword>
<comment type="similarity">
    <text evidence="2">Belongs to the CRIPT family.</text>
</comment>
<keyword evidence="11" id="KW-1185">Reference proteome</keyword>
<dbReference type="PANTHER" id="PTHR11805">
    <property type="entry name" value="CYSTEINE-RICH PDZ-BINDING PROTEIN"/>
    <property type="match status" value="1"/>
</dbReference>
<evidence type="ECO:0000256" key="1">
    <source>
        <dbReference type="ARBA" id="ARBA00004496"/>
    </source>
</evidence>
<organism evidence="10 11">
    <name type="scientific">Allacma fusca</name>
    <dbReference type="NCBI Taxonomy" id="39272"/>
    <lineage>
        <taxon>Eukaryota</taxon>
        <taxon>Metazoa</taxon>
        <taxon>Ecdysozoa</taxon>
        <taxon>Arthropoda</taxon>
        <taxon>Hexapoda</taxon>
        <taxon>Collembola</taxon>
        <taxon>Symphypleona</taxon>
        <taxon>Sminthuridae</taxon>
        <taxon>Allacma</taxon>
    </lineage>
</organism>
<dbReference type="GO" id="GO:0031122">
    <property type="term" value="P:cytoplasmic microtubule organization"/>
    <property type="evidence" value="ECO:0007669"/>
    <property type="project" value="TreeGrafter"/>
</dbReference>
<proteinExistence type="inferred from homology"/>
<dbReference type="EMBL" id="CAJVCH010570005">
    <property type="protein sequence ID" value="CAG7833749.1"/>
    <property type="molecule type" value="Genomic_DNA"/>
</dbReference>
<evidence type="ECO:0000256" key="2">
    <source>
        <dbReference type="ARBA" id="ARBA00009021"/>
    </source>
</evidence>
<evidence type="ECO:0000256" key="9">
    <source>
        <dbReference type="SAM" id="MobiDB-lite"/>
    </source>
</evidence>
<gene>
    <name evidence="10" type="ORF">AFUS01_LOCUS43332</name>
</gene>
<keyword evidence="7" id="KW-0508">mRNA splicing</keyword>
<feature type="compositionally biased region" description="Low complexity" evidence="9">
    <location>
        <begin position="16"/>
        <end position="29"/>
    </location>
</feature>
<dbReference type="GO" id="GO:0006397">
    <property type="term" value="P:mRNA processing"/>
    <property type="evidence" value="ECO:0007669"/>
    <property type="project" value="UniProtKB-KW"/>
</dbReference>
<evidence type="ECO:0000256" key="6">
    <source>
        <dbReference type="ARBA" id="ARBA00022728"/>
    </source>
</evidence>
<keyword evidence="6" id="KW-0747">Spliceosome</keyword>
<evidence type="ECO:0000256" key="8">
    <source>
        <dbReference type="ARBA" id="ARBA00032518"/>
    </source>
</evidence>
<evidence type="ECO:0000256" key="3">
    <source>
        <dbReference type="ARBA" id="ARBA00018615"/>
    </source>
</evidence>
<feature type="region of interest" description="Disordered" evidence="9">
    <location>
        <begin position="1"/>
        <end position="37"/>
    </location>
</feature>
<protein>
    <recommendedName>
        <fullName evidence="3">Cysteine-rich PDZ-binding protein</fullName>
    </recommendedName>
    <alternativeName>
        <fullName evidence="8">Cysteine-rich interactor of PDZ three</fullName>
    </alternativeName>
</protein>
<dbReference type="GO" id="GO:0008017">
    <property type="term" value="F:microtubule binding"/>
    <property type="evidence" value="ECO:0007669"/>
    <property type="project" value="TreeGrafter"/>
</dbReference>
<evidence type="ECO:0000256" key="4">
    <source>
        <dbReference type="ARBA" id="ARBA00022490"/>
    </source>
</evidence>
<evidence type="ECO:0000313" key="10">
    <source>
        <dbReference type="EMBL" id="CAG7833749.1"/>
    </source>
</evidence>
<reference evidence="10" key="1">
    <citation type="submission" date="2021-06" db="EMBL/GenBank/DDBJ databases">
        <authorList>
            <person name="Hodson N. C."/>
            <person name="Mongue J. A."/>
            <person name="Jaron S. K."/>
        </authorList>
    </citation>
    <scope>NUCLEOTIDE SEQUENCE</scope>
</reference>
<sequence length="105" mass="12290">MVCDKCEKKLSKVAAPEPWKSGPKSSSESSGRKIGENKLLTSKKSRWNMCYVWEETDRDEKLQTKYCLGIVGVIEVDDVERFLRYFGMLLRRYQNEFDICNLVTR</sequence>
<evidence type="ECO:0000256" key="5">
    <source>
        <dbReference type="ARBA" id="ARBA00022664"/>
    </source>
</evidence>
<keyword evidence="5" id="KW-0507">mRNA processing</keyword>
<comment type="caution">
    <text evidence="10">The sequence shown here is derived from an EMBL/GenBank/DDBJ whole genome shotgun (WGS) entry which is preliminary data.</text>
</comment>
<feature type="compositionally biased region" description="Basic and acidic residues" evidence="9">
    <location>
        <begin position="1"/>
        <end position="10"/>
    </location>
</feature>
<dbReference type="GO" id="GO:0005737">
    <property type="term" value="C:cytoplasm"/>
    <property type="evidence" value="ECO:0007669"/>
    <property type="project" value="UniProtKB-SubCell"/>
</dbReference>
<dbReference type="PANTHER" id="PTHR11805:SF1">
    <property type="entry name" value="CYSTEINE-RICH PDZ-BINDING PROTEIN"/>
    <property type="match status" value="1"/>
</dbReference>
<dbReference type="AlphaFoldDB" id="A0A8J2LJA2"/>
<comment type="subcellular location">
    <subcellularLocation>
        <location evidence="1">Cytoplasm</location>
    </subcellularLocation>
</comment>
<dbReference type="GO" id="GO:0008380">
    <property type="term" value="P:RNA splicing"/>
    <property type="evidence" value="ECO:0007669"/>
    <property type="project" value="UniProtKB-KW"/>
</dbReference>
<dbReference type="Pfam" id="PF10235">
    <property type="entry name" value="Cript"/>
    <property type="match status" value="1"/>
</dbReference>
<evidence type="ECO:0000256" key="7">
    <source>
        <dbReference type="ARBA" id="ARBA00023187"/>
    </source>
</evidence>
<dbReference type="InterPro" id="IPR019367">
    <property type="entry name" value="PDZ-binding_CRIPT"/>
</dbReference>
<dbReference type="Proteomes" id="UP000708208">
    <property type="component" value="Unassembled WGS sequence"/>
</dbReference>
<dbReference type="OrthoDB" id="147332at2759"/>
<evidence type="ECO:0000313" key="11">
    <source>
        <dbReference type="Proteomes" id="UP000708208"/>
    </source>
</evidence>
<accession>A0A8J2LJA2</accession>